<dbReference type="RefSeq" id="WP_350353288.1">
    <property type="nucleotide sequence ID" value="NZ_CP158357.1"/>
</dbReference>
<organism evidence="1">
    <name type="scientific">Microbacterium sp. A8/3-1</name>
    <dbReference type="NCBI Taxonomy" id="3160749"/>
    <lineage>
        <taxon>Bacteria</taxon>
        <taxon>Bacillati</taxon>
        <taxon>Actinomycetota</taxon>
        <taxon>Actinomycetes</taxon>
        <taxon>Micrococcales</taxon>
        <taxon>Microbacteriaceae</taxon>
        <taxon>Microbacterium</taxon>
    </lineage>
</organism>
<reference evidence="1" key="1">
    <citation type="submission" date="2024-06" db="EMBL/GenBank/DDBJ databases">
        <title>Draft genome sequence of Microbacterium sp. strain A8/3-1, isolated from Oxytropis tragacanthoides Fisch. ex DC. Root nodules in the Altai region of Russia.</title>
        <authorList>
            <person name="Sazanova A."/>
            <person name="Guro P."/>
            <person name="Kuznetsova I."/>
            <person name="Belimov A."/>
            <person name="Safronova V."/>
        </authorList>
    </citation>
    <scope>NUCLEOTIDE SEQUENCE</scope>
    <source>
        <strain evidence="1">A8/3-1</strain>
    </source>
</reference>
<proteinExistence type="predicted"/>
<evidence type="ECO:0008006" key="2">
    <source>
        <dbReference type="Google" id="ProtNLM"/>
    </source>
</evidence>
<dbReference type="AlphaFoldDB" id="A0AAU7W3E3"/>
<name>A0AAU7W3E3_9MICO</name>
<gene>
    <name evidence="1" type="ORF">ABS642_10450</name>
</gene>
<accession>A0AAU7W3E3</accession>
<dbReference type="EMBL" id="CP158357">
    <property type="protein sequence ID" value="XBX80487.1"/>
    <property type="molecule type" value="Genomic_DNA"/>
</dbReference>
<protein>
    <recommendedName>
        <fullName evidence="2">Swt1-like HEPN domain-containing protein</fullName>
    </recommendedName>
</protein>
<evidence type="ECO:0000313" key="1">
    <source>
        <dbReference type="EMBL" id="XBX80487.1"/>
    </source>
</evidence>
<sequence length="368" mass="40701">MTAVDYSSWVEVVHRRARQFGLVFLQLGSSNEPARRALLNSPAVAMTAREYLDESHSADSVATVVLDGMESMAIPDSSIPMGVLRERVLRDVDEGTRIVLLSRAPRVAFPPAVGSQLLDDASLVHAPPIEGSTVEQWPTCADDGIPPGEVLRRTVAELGIDVCASLDRVIYESSLTGDHALNSLSARELEALDGAGVTVAEGMTRKWNFPQHLVPLRKALDEALADALEPQRQLAEVSAGLWKIERSIRQVIRRRALAAWATNWRSQCLNGDLRTKVLERATDSAYLGATTIKQLRDPLEWLSLGELLQLRDRAEIGALGLSPAHWRQFGVQVVPIRNRLAHMRNLRPEDATEIIKWQRILDLKLSAD</sequence>